<dbReference type="SUPFAM" id="SSF49373">
    <property type="entry name" value="Invasin/intimin cell-adhesion fragments"/>
    <property type="match status" value="1"/>
</dbReference>
<keyword evidence="4" id="KW-1185">Reference proteome</keyword>
<evidence type="ECO:0000256" key="1">
    <source>
        <dbReference type="SAM" id="SignalP"/>
    </source>
</evidence>
<evidence type="ECO:0000313" key="4">
    <source>
        <dbReference type="Proteomes" id="UP000184038"/>
    </source>
</evidence>
<dbReference type="SMART" id="SM00635">
    <property type="entry name" value="BID_2"/>
    <property type="match status" value="1"/>
</dbReference>
<dbReference type="InterPro" id="IPR008964">
    <property type="entry name" value="Invasin/intimin_cell_adhesion"/>
</dbReference>
<gene>
    <name evidence="3" type="ORF">SAMN02746066_02008</name>
</gene>
<dbReference type="RefSeq" id="WP_073286976.1">
    <property type="nucleotide sequence ID" value="NZ_FRCP01000010.1"/>
</dbReference>
<evidence type="ECO:0000259" key="2">
    <source>
        <dbReference type="SMART" id="SM00635"/>
    </source>
</evidence>
<proteinExistence type="predicted"/>
<dbReference type="InterPro" id="IPR003343">
    <property type="entry name" value="Big_2"/>
</dbReference>
<dbReference type="STRING" id="1120996.SAMN02746066_02008"/>
<dbReference type="Proteomes" id="UP000184038">
    <property type="component" value="Unassembled WGS sequence"/>
</dbReference>
<feature type="signal peptide" evidence="1">
    <location>
        <begin position="1"/>
        <end position="24"/>
    </location>
</feature>
<dbReference type="OrthoDB" id="9999488at2"/>
<feature type="chain" id="PRO_5039420827" evidence="1">
    <location>
        <begin position="25"/>
        <end position="334"/>
    </location>
</feature>
<protein>
    <submittedName>
        <fullName evidence="3">Ig-like domain (Group 2)</fullName>
    </submittedName>
</protein>
<dbReference type="Pfam" id="PF02368">
    <property type="entry name" value="Big_2"/>
    <property type="match status" value="1"/>
</dbReference>
<feature type="domain" description="BIG2" evidence="2">
    <location>
        <begin position="140"/>
        <end position="212"/>
    </location>
</feature>
<evidence type="ECO:0000313" key="3">
    <source>
        <dbReference type="EMBL" id="SHM45338.1"/>
    </source>
</evidence>
<sequence length="334" mass="37120">MRTKRTKIYSLVLAFLICLTTVFTNTDTIQAAQKEYDILLEEEGTAVANTELSYDFTVDTNTNISLYFYVPDVLNCDVSIYDSAGDLYGDSVIYSTDWYWYEDAGLYCYGLTCDNMPSGDYNVTLMFDTDSQFLFDIDAEKILATISDKSATLSVGFTKKLKVDNTSESVTWSSSKASVATVNSKGVVTAKKAGTTTITAKTKSGQKLTCKITVKANTYKETKMTTSDLYYGNCGLQVYSSSYATNGDLVLKCRFVNYSGYKVTELKNVKITFKTDAGKTIGTYSTKSMKMSVSHGSTKDFTLTIKKANLKNKKADLRNATYSSSGKFQYSYYY</sequence>
<reference evidence="3 4" key="1">
    <citation type="submission" date="2016-11" db="EMBL/GenBank/DDBJ databases">
        <authorList>
            <person name="Jaros S."/>
            <person name="Januszkiewicz K."/>
            <person name="Wedrychowicz H."/>
        </authorList>
    </citation>
    <scope>NUCLEOTIDE SEQUENCE [LARGE SCALE GENOMIC DNA]</scope>
    <source>
        <strain evidence="3 4">DSM 15930</strain>
    </source>
</reference>
<dbReference type="AlphaFoldDB" id="A0A1M7IXC2"/>
<accession>A0A1M7IXC2</accession>
<dbReference type="EMBL" id="FRCP01000010">
    <property type="protein sequence ID" value="SHM45338.1"/>
    <property type="molecule type" value="Genomic_DNA"/>
</dbReference>
<organism evidence="3 4">
    <name type="scientific">Anaerosporobacter mobilis DSM 15930</name>
    <dbReference type="NCBI Taxonomy" id="1120996"/>
    <lineage>
        <taxon>Bacteria</taxon>
        <taxon>Bacillati</taxon>
        <taxon>Bacillota</taxon>
        <taxon>Clostridia</taxon>
        <taxon>Lachnospirales</taxon>
        <taxon>Lachnospiraceae</taxon>
        <taxon>Anaerosporobacter</taxon>
    </lineage>
</organism>
<name>A0A1M7IXC2_9FIRM</name>
<keyword evidence="1" id="KW-0732">Signal</keyword>
<dbReference type="Gene3D" id="2.60.40.1080">
    <property type="match status" value="1"/>
</dbReference>